<evidence type="ECO:0000256" key="4">
    <source>
        <dbReference type="ARBA" id="ARBA00023004"/>
    </source>
</evidence>
<dbReference type="NCBIfam" id="TIGR00109">
    <property type="entry name" value="hemH"/>
    <property type="match status" value="1"/>
</dbReference>
<dbReference type="InterPro" id="IPR033659">
    <property type="entry name" value="Ferrochelatase_N"/>
</dbReference>
<dbReference type="GO" id="GO:0046872">
    <property type="term" value="F:metal ion binding"/>
    <property type="evidence" value="ECO:0007669"/>
    <property type="project" value="UniProtKB-KW"/>
</dbReference>
<keyword evidence="6 9" id="KW-0456">Lyase</keyword>
<dbReference type="Gene3D" id="3.40.50.1400">
    <property type="match status" value="2"/>
</dbReference>
<dbReference type="RefSeq" id="WP_006682702.1">
    <property type="nucleotide sequence ID" value="NZ_CAFB01000042.1"/>
</dbReference>
<evidence type="ECO:0000256" key="5">
    <source>
        <dbReference type="ARBA" id="ARBA00023133"/>
    </source>
</evidence>
<dbReference type="InterPro" id="IPR019772">
    <property type="entry name" value="Ferrochelatase_AS"/>
</dbReference>
<dbReference type="GO" id="GO:0005737">
    <property type="term" value="C:cytoplasm"/>
    <property type="evidence" value="ECO:0007669"/>
    <property type="project" value="UniProtKB-SubCell"/>
</dbReference>
<keyword evidence="5 9" id="KW-0350">Heme biosynthesis</keyword>
<evidence type="ECO:0000313" key="12">
    <source>
        <dbReference type="Proteomes" id="UP000054051"/>
    </source>
</evidence>
<comment type="catalytic activity">
    <reaction evidence="8">
        <text>Fe-coproporphyrin III + 2 H(+) = coproporphyrin III + Fe(2+)</text>
        <dbReference type="Rhea" id="RHEA:49572"/>
        <dbReference type="ChEBI" id="CHEBI:15378"/>
        <dbReference type="ChEBI" id="CHEBI:29033"/>
        <dbReference type="ChEBI" id="CHEBI:68438"/>
        <dbReference type="ChEBI" id="CHEBI:131725"/>
        <dbReference type="EC" id="4.99.1.9"/>
    </reaction>
    <physiologicalReaction direction="right-to-left" evidence="8">
        <dbReference type="Rhea" id="RHEA:49574"/>
    </physiologicalReaction>
</comment>
<comment type="caution">
    <text evidence="11">The sequence shown here is derived from an EMBL/GenBank/DDBJ whole genome shotgun (WGS) entry which is preliminary data.</text>
</comment>
<feature type="binding site" evidence="9">
    <location>
        <position position="293"/>
    </location>
    <ligand>
        <name>Fe(2+)</name>
        <dbReference type="ChEBI" id="CHEBI:29033"/>
    </ligand>
</feature>
<dbReference type="CDD" id="cd00419">
    <property type="entry name" value="Ferrochelatase_C"/>
    <property type="match status" value="1"/>
</dbReference>
<dbReference type="PROSITE" id="PS00534">
    <property type="entry name" value="FERROCHELATASE"/>
    <property type="match status" value="1"/>
</dbReference>
<evidence type="ECO:0000256" key="2">
    <source>
        <dbReference type="ARBA" id="ARBA00022490"/>
    </source>
</evidence>
<dbReference type="GO" id="GO:0006783">
    <property type="term" value="P:heme biosynthetic process"/>
    <property type="evidence" value="ECO:0007669"/>
    <property type="project" value="UniProtKB-UniRule"/>
</dbReference>
<dbReference type="GO" id="GO:0004325">
    <property type="term" value="F:ferrochelatase activity"/>
    <property type="evidence" value="ECO:0007669"/>
    <property type="project" value="UniProtKB-UniRule"/>
</dbReference>
<dbReference type="UniPathway" id="UPA00252">
    <property type="reaction ID" value="UER00325"/>
</dbReference>
<comment type="catalytic activity">
    <reaction evidence="9 10">
        <text>heme b + 2 H(+) = protoporphyrin IX + Fe(2+)</text>
        <dbReference type="Rhea" id="RHEA:22584"/>
        <dbReference type="ChEBI" id="CHEBI:15378"/>
        <dbReference type="ChEBI" id="CHEBI:29033"/>
        <dbReference type="ChEBI" id="CHEBI:57306"/>
        <dbReference type="ChEBI" id="CHEBI:60344"/>
        <dbReference type="EC" id="4.98.1.1"/>
    </reaction>
</comment>
<organism evidence="11 12">
    <name type="scientific">Candidatus Glomeribacter gigasporarum BEG34</name>
    <dbReference type="NCBI Taxonomy" id="1070319"/>
    <lineage>
        <taxon>Bacteria</taxon>
        <taxon>Pseudomonadati</taxon>
        <taxon>Pseudomonadota</taxon>
        <taxon>Betaproteobacteria</taxon>
        <taxon>Burkholderiales</taxon>
        <taxon>Burkholderiaceae</taxon>
        <taxon>Candidatus Glomeribacter</taxon>
    </lineage>
</organism>
<dbReference type="eggNOG" id="COG0276">
    <property type="taxonomic scope" value="Bacteria"/>
</dbReference>
<keyword evidence="3 9" id="KW-0479">Metal-binding</keyword>
<accession>G2J9R6</accession>
<dbReference type="PANTHER" id="PTHR11108">
    <property type="entry name" value="FERROCHELATASE"/>
    <property type="match status" value="1"/>
</dbReference>
<dbReference type="STRING" id="1070319.CAGGBEG34_250015"/>
<dbReference type="AlphaFoldDB" id="G2J9R6"/>
<keyword evidence="12" id="KW-1185">Reference proteome</keyword>
<evidence type="ECO:0000256" key="9">
    <source>
        <dbReference type="HAMAP-Rule" id="MF_00323"/>
    </source>
</evidence>
<feature type="binding site" evidence="9">
    <location>
        <position position="212"/>
    </location>
    <ligand>
        <name>Fe(2+)</name>
        <dbReference type="ChEBI" id="CHEBI:29033"/>
    </ligand>
</feature>
<keyword evidence="7 9" id="KW-0627">Porphyrin biosynthesis</keyword>
<comment type="pathway">
    <text evidence="9 10">Porphyrin-containing compound metabolism; protoheme biosynthesis; protoheme from protoporphyrin-IX: step 1/1.</text>
</comment>
<comment type="subcellular location">
    <subcellularLocation>
        <location evidence="9 10">Cytoplasm</location>
    </subcellularLocation>
</comment>
<evidence type="ECO:0000256" key="10">
    <source>
        <dbReference type="RuleBase" id="RU000607"/>
    </source>
</evidence>
<keyword evidence="2 9" id="KW-0963">Cytoplasm</keyword>
<evidence type="ECO:0000256" key="7">
    <source>
        <dbReference type="ARBA" id="ARBA00023244"/>
    </source>
</evidence>
<dbReference type="SUPFAM" id="SSF53800">
    <property type="entry name" value="Chelatase"/>
    <property type="match status" value="1"/>
</dbReference>
<evidence type="ECO:0000256" key="3">
    <source>
        <dbReference type="ARBA" id="ARBA00022723"/>
    </source>
</evidence>
<protein>
    <recommendedName>
        <fullName evidence="9 10">Ferrochelatase</fullName>
        <ecNumber evidence="9 10">4.98.1.1</ecNumber>
    </recommendedName>
    <alternativeName>
        <fullName evidence="9">Heme synthase</fullName>
    </alternativeName>
    <alternativeName>
        <fullName evidence="9">Protoheme ferro-lyase</fullName>
    </alternativeName>
</protein>
<evidence type="ECO:0000256" key="8">
    <source>
        <dbReference type="ARBA" id="ARBA00024536"/>
    </source>
</evidence>
<gene>
    <name evidence="9 11" type="primary">hemH</name>
    <name evidence="11" type="ORF">CAGGBEG34_250015</name>
</gene>
<dbReference type="InterPro" id="IPR033644">
    <property type="entry name" value="Ferrochelatase_C"/>
</dbReference>
<dbReference type="PANTHER" id="PTHR11108:SF1">
    <property type="entry name" value="FERROCHELATASE, MITOCHONDRIAL"/>
    <property type="match status" value="1"/>
</dbReference>
<dbReference type="HAMAP" id="MF_00323">
    <property type="entry name" value="Ferrochelatase"/>
    <property type="match status" value="1"/>
</dbReference>
<dbReference type="Pfam" id="PF00762">
    <property type="entry name" value="Ferrochelatase"/>
    <property type="match status" value="1"/>
</dbReference>
<proteinExistence type="inferred from homology"/>
<name>G2J9R6_9BURK</name>
<comment type="similarity">
    <text evidence="1 9 10">Belongs to the ferrochelatase family.</text>
</comment>
<reference evidence="11 12" key="1">
    <citation type="submission" date="2011-08" db="EMBL/GenBank/DDBJ databases">
        <title>The genome of the obligate endobacterium of an arbuscular mycorrhizal fungus reveals an interphylum network of nutritional interactions.</title>
        <authorList>
            <person name="Ghignone S."/>
            <person name="Salvioli A."/>
            <person name="Anca I."/>
            <person name="Lumini E."/>
            <person name="Ortu G."/>
            <person name="Petiti L."/>
            <person name="Cruveiller S."/>
            <person name="Bianciotto V."/>
            <person name="Piffanelli P."/>
            <person name="Lanfranco L."/>
            <person name="Bonfante P."/>
        </authorList>
    </citation>
    <scope>NUCLEOTIDE SEQUENCE [LARGE SCALE GENOMIC DNA]</scope>
    <source>
        <strain evidence="11 12">BEG34</strain>
    </source>
</reference>
<dbReference type="CDD" id="cd03411">
    <property type="entry name" value="Ferrochelatase_N"/>
    <property type="match status" value="1"/>
</dbReference>
<dbReference type="EMBL" id="CAFB01000042">
    <property type="protein sequence ID" value="CCD29513.1"/>
    <property type="molecule type" value="Genomic_DNA"/>
</dbReference>
<dbReference type="InterPro" id="IPR001015">
    <property type="entry name" value="Ferrochelatase"/>
</dbReference>
<evidence type="ECO:0000256" key="6">
    <source>
        <dbReference type="ARBA" id="ARBA00023239"/>
    </source>
</evidence>
<comment type="function">
    <text evidence="9 10">Catalyzes the ferrous insertion into protoporphyrin IX.</text>
</comment>
<dbReference type="Proteomes" id="UP000054051">
    <property type="component" value="Unassembled WGS sequence"/>
</dbReference>
<dbReference type="FunFam" id="3.40.50.1400:FF:000002">
    <property type="entry name" value="Ferrochelatase"/>
    <property type="match status" value="1"/>
</dbReference>
<sequence length="340" mass="37848">MRSEHARFPNTAILLINLGSPEAPQPRAVRRYLRAFLSDPRVLECSNPISRALLRRAIVPLLASLRARASSARYASIWMAEGAPLRVYSARQAAALAARLARDGPRARVECAMRYGAPSIRARLQQLQREGIERVLLLPMYPQYSAAATASAFDATFDACKYMRDLPEIRTIRHYADFPPYIAACAQRIRGDWSMHSRPDFAAGDKLLLSFHGLPQAMIERGDPYETHCRRTAALLAQALDLSEAHWQIGFQSRFGLARWLQPTTAALLERLGTAKTRRVDVFCPGFTADCLETLEELDIRARAVFLRAGGGAYHRIACVNDSAPLIDALAALAAQHLRR</sequence>
<evidence type="ECO:0000256" key="1">
    <source>
        <dbReference type="ARBA" id="ARBA00007718"/>
    </source>
</evidence>
<dbReference type="EC" id="4.98.1.1" evidence="9 10"/>
<evidence type="ECO:0000313" key="11">
    <source>
        <dbReference type="EMBL" id="CCD29513.1"/>
    </source>
</evidence>
<keyword evidence="4 9" id="KW-0408">Iron</keyword>